<gene>
    <name evidence="2" type="ORF">CKF59_03175</name>
</gene>
<protein>
    <recommendedName>
        <fullName evidence="1">ABM domain-containing protein</fullName>
    </recommendedName>
</protein>
<dbReference type="AlphaFoldDB" id="A0A3A1YI19"/>
<dbReference type="Gene3D" id="3.30.70.100">
    <property type="match status" value="1"/>
</dbReference>
<keyword evidence="3" id="KW-1185">Reference proteome</keyword>
<accession>A0A3A1YI19</accession>
<dbReference type="PANTHER" id="PTHR33336:SF3">
    <property type="entry name" value="ABM DOMAIN-CONTAINING PROTEIN"/>
    <property type="match status" value="1"/>
</dbReference>
<dbReference type="EMBL" id="NRJF01000076">
    <property type="protein sequence ID" value="RIY35874.1"/>
    <property type="molecule type" value="Genomic_DNA"/>
</dbReference>
<proteinExistence type="predicted"/>
<dbReference type="InterPro" id="IPR050744">
    <property type="entry name" value="AI-2_Isomerase_LsrG"/>
</dbReference>
<sequence length="321" mass="36666">MQGKVQLVSKKKFSFSQGAKAGLAVFLGSLFWGTAYSQVGIESKQEVRQMQVTSQEPSETQASSQFTTIEIPQKQEANLTLEALTPKLVQYLQSAYMRTAPVINFSIYNLQADKLEDFAEVATYNISTSVYEQPGVLSMLALNAQEQPNLVYMLELYREQEALREQQASPEHQLFTQSVQEGEQAPLTQVALEPEFIWDQEFVQTLENQALIYNFVVKQEQGDQFKQQLTSYLESLRNEAKDLLVIYAAKDQDHPQNWYLFLVFKDQSGYLAYQQSQLAAEFKQQVQTLLTRNHLIVVQPIFMMTAGVMDQPYIQALPKVQ</sequence>
<dbReference type="InterPro" id="IPR007138">
    <property type="entry name" value="ABM_dom"/>
</dbReference>
<feature type="domain" description="ABM" evidence="1">
    <location>
        <begin position="109"/>
        <end position="175"/>
    </location>
</feature>
<evidence type="ECO:0000313" key="2">
    <source>
        <dbReference type="EMBL" id="RIY35874.1"/>
    </source>
</evidence>
<dbReference type="SUPFAM" id="SSF54909">
    <property type="entry name" value="Dimeric alpha+beta barrel"/>
    <property type="match status" value="2"/>
</dbReference>
<name>A0A3A1YI19_9GAMM</name>
<feature type="domain" description="ABM" evidence="1">
    <location>
        <begin position="214"/>
        <end position="284"/>
    </location>
</feature>
<dbReference type="PANTHER" id="PTHR33336">
    <property type="entry name" value="QUINOL MONOOXYGENASE YGIN-RELATED"/>
    <property type="match status" value="1"/>
</dbReference>
<dbReference type="GO" id="GO:0003824">
    <property type="term" value="F:catalytic activity"/>
    <property type="evidence" value="ECO:0007669"/>
    <property type="project" value="TreeGrafter"/>
</dbReference>
<dbReference type="Proteomes" id="UP000265964">
    <property type="component" value="Unassembled WGS sequence"/>
</dbReference>
<organism evidence="2 3">
    <name type="scientific">Psittacicella gerlachiana</name>
    <dbReference type="NCBI Taxonomy" id="2028574"/>
    <lineage>
        <taxon>Bacteria</taxon>
        <taxon>Pseudomonadati</taxon>
        <taxon>Pseudomonadota</taxon>
        <taxon>Gammaproteobacteria</taxon>
        <taxon>Pasteurellales</taxon>
        <taxon>Psittacicellaceae</taxon>
        <taxon>Psittacicella</taxon>
    </lineage>
</organism>
<reference evidence="2 3" key="1">
    <citation type="submission" date="2017-08" db="EMBL/GenBank/DDBJ databases">
        <title>Reclassification of Bisgaard taxon 37 and 44.</title>
        <authorList>
            <person name="Christensen H."/>
        </authorList>
    </citation>
    <scope>NUCLEOTIDE SEQUENCE [LARGE SCALE GENOMIC DNA]</scope>
    <source>
        <strain evidence="2 3">EEAB3T1</strain>
    </source>
</reference>
<evidence type="ECO:0000313" key="3">
    <source>
        <dbReference type="Proteomes" id="UP000265964"/>
    </source>
</evidence>
<evidence type="ECO:0000259" key="1">
    <source>
        <dbReference type="Pfam" id="PF03992"/>
    </source>
</evidence>
<comment type="caution">
    <text evidence="2">The sequence shown here is derived from an EMBL/GenBank/DDBJ whole genome shotgun (WGS) entry which is preliminary data.</text>
</comment>
<dbReference type="Pfam" id="PF03992">
    <property type="entry name" value="ABM"/>
    <property type="match status" value="2"/>
</dbReference>
<dbReference type="InterPro" id="IPR011008">
    <property type="entry name" value="Dimeric_a/b-barrel"/>
</dbReference>